<dbReference type="KEGG" id="sgd:ELQ87_19750"/>
<dbReference type="EMBL" id="CP034687">
    <property type="protein sequence ID" value="AZS86256.1"/>
    <property type="molecule type" value="Genomic_DNA"/>
</dbReference>
<proteinExistence type="predicted"/>
<dbReference type="Proteomes" id="UP000501753">
    <property type="component" value="Chromosome"/>
</dbReference>
<evidence type="ECO:0000313" key="1">
    <source>
        <dbReference type="EMBL" id="AZS86256.1"/>
    </source>
</evidence>
<accession>A0A3Q9KSH3</accession>
<dbReference type="EMBL" id="CP029078">
    <property type="protein sequence ID" value="QCN86881.1"/>
    <property type="molecule type" value="Genomic_DNA"/>
</dbReference>
<dbReference type="AlphaFoldDB" id="A0A3Q9KSH3"/>
<evidence type="ECO:0000313" key="2">
    <source>
        <dbReference type="EMBL" id="QCN86881.1"/>
    </source>
</evidence>
<dbReference type="Proteomes" id="UP000271291">
    <property type="component" value="Chromosome"/>
</dbReference>
<protein>
    <submittedName>
        <fullName evidence="1">Integrase</fullName>
    </submittedName>
</protein>
<keyword evidence="4" id="KW-1185">Reference proteome</keyword>
<name>A0A3Q9KSH3_STRGD</name>
<organism evidence="1 3">
    <name type="scientific">Streptomyces griseoviridis</name>
    <dbReference type="NCBI Taxonomy" id="45398"/>
    <lineage>
        <taxon>Bacteria</taxon>
        <taxon>Bacillati</taxon>
        <taxon>Actinomycetota</taxon>
        <taxon>Actinomycetes</taxon>
        <taxon>Kitasatosporales</taxon>
        <taxon>Streptomycetaceae</taxon>
        <taxon>Streptomyces</taxon>
    </lineage>
</organism>
<reference evidence="1 3" key="2">
    <citation type="submission" date="2018-12" db="EMBL/GenBank/DDBJ databases">
        <title>Streptomyces griseoviridis F1-27 complete genome.</title>
        <authorList>
            <person name="Mariita R.M."/>
            <person name="Sello J.K."/>
        </authorList>
    </citation>
    <scope>NUCLEOTIDE SEQUENCE [LARGE SCALE GENOMIC DNA]</scope>
    <source>
        <strain evidence="1 3">F1-27</strain>
    </source>
</reference>
<dbReference type="OrthoDB" id="3773913at2"/>
<reference evidence="2 4" key="1">
    <citation type="submission" date="2018-04" db="EMBL/GenBank/DDBJ databases">
        <title>Complete genome sequences of Streptomyces griseoviridis K61 and characterization of antagonistic properties of biological control agents.</title>
        <authorList>
            <person name="Mariita R.M."/>
            <person name="Sello J.K."/>
        </authorList>
    </citation>
    <scope>NUCLEOTIDE SEQUENCE [LARGE SCALE GENOMIC DNA]</scope>
    <source>
        <strain evidence="2 4">K61</strain>
    </source>
</reference>
<gene>
    <name evidence="2" type="ORF">DDJ31_19535</name>
    <name evidence="1" type="ORF">ELQ87_19750</name>
</gene>
<evidence type="ECO:0000313" key="3">
    <source>
        <dbReference type="Proteomes" id="UP000271291"/>
    </source>
</evidence>
<sequence length="46" mass="5059">MDPVEVAYRAGHRVAVLYRFYAKILKGASAHANSLIQQGVKAEEAE</sequence>
<evidence type="ECO:0000313" key="4">
    <source>
        <dbReference type="Proteomes" id="UP000501753"/>
    </source>
</evidence>